<keyword evidence="7" id="KW-1185">Reference proteome</keyword>
<evidence type="ECO:0000259" key="2">
    <source>
        <dbReference type="Pfam" id="PF21294"/>
    </source>
</evidence>
<dbReference type="AlphaFoldDB" id="A0A815ECZ9"/>
<evidence type="ECO:0000256" key="1">
    <source>
        <dbReference type="SAM" id="SignalP"/>
    </source>
</evidence>
<evidence type="ECO:0000313" key="6">
    <source>
        <dbReference type="EMBL" id="CAF4145973.1"/>
    </source>
</evidence>
<feature type="chain" id="PRO_5036227292" description="Polysaccharide lyase 14 domain-containing protein" evidence="1">
    <location>
        <begin position="18"/>
        <end position="256"/>
    </location>
</feature>
<evidence type="ECO:0000313" key="3">
    <source>
        <dbReference type="EMBL" id="CAF1047801.1"/>
    </source>
</evidence>
<evidence type="ECO:0000313" key="5">
    <source>
        <dbReference type="EMBL" id="CAF3815507.1"/>
    </source>
</evidence>
<dbReference type="EMBL" id="CAJNOQ010012871">
    <property type="protein sequence ID" value="CAF1309721.1"/>
    <property type="molecule type" value="Genomic_DNA"/>
</dbReference>
<protein>
    <recommendedName>
        <fullName evidence="2">Polysaccharide lyase 14 domain-containing protein</fullName>
    </recommendedName>
</protein>
<proteinExistence type="predicted"/>
<dbReference type="PANTHER" id="PTHR40124:SF1">
    <property type="entry name" value="DISAGGREGATASE RELATED REPEAT PROTEIN"/>
    <property type="match status" value="1"/>
</dbReference>
<keyword evidence="1" id="KW-0732">Signal</keyword>
<dbReference type="Proteomes" id="UP000677228">
    <property type="component" value="Unassembled WGS sequence"/>
</dbReference>
<dbReference type="Pfam" id="PF21294">
    <property type="entry name" value="Polysacc_lyase_14"/>
    <property type="match status" value="1"/>
</dbReference>
<dbReference type="OrthoDB" id="10014927at2759"/>
<dbReference type="EMBL" id="CAJNOK010007888">
    <property type="protein sequence ID" value="CAF1047801.1"/>
    <property type="molecule type" value="Genomic_DNA"/>
</dbReference>
<evidence type="ECO:0000313" key="4">
    <source>
        <dbReference type="EMBL" id="CAF1309721.1"/>
    </source>
</evidence>
<dbReference type="InterPro" id="IPR048958">
    <property type="entry name" value="Polysacc_lyase_14"/>
</dbReference>
<organism evidence="4 7">
    <name type="scientific">Didymodactylos carnosus</name>
    <dbReference type="NCBI Taxonomy" id="1234261"/>
    <lineage>
        <taxon>Eukaryota</taxon>
        <taxon>Metazoa</taxon>
        <taxon>Spiralia</taxon>
        <taxon>Gnathifera</taxon>
        <taxon>Rotifera</taxon>
        <taxon>Eurotatoria</taxon>
        <taxon>Bdelloidea</taxon>
        <taxon>Philodinida</taxon>
        <taxon>Philodinidae</taxon>
        <taxon>Didymodactylos</taxon>
    </lineage>
</organism>
<dbReference type="Proteomes" id="UP000681722">
    <property type="component" value="Unassembled WGS sequence"/>
</dbReference>
<dbReference type="PANTHER" id="PTHR40124">
    <property type="match status" value="1"/>
</dbReference>
<name>A0A815ECZ9_9BILA</name>
<dbReference type="EMBL" id="CAJOBA010007900">
    <property type="protein sequence ID" value="CAF3815507.1"/>
    <property type="molecule type" value="Genomic_DNA"/>
</dbReference>
<comment type="caution">
    <text evidence="4">The sequence shown here is derived from an EMBL/GenBank/DDBJ whole genome shotgun (WGS) entry which is preliminary data.</text>
</comment>
<reference evidence="4" key="1">
    <citation type="submission" date="2021-02" db="EMBL/GenBank/DDBJ databases">
        <authorList>
            <person name="Nowell W R."/>
        </authorList>
    </citation>
    <scope>NUCLEOTIDE SEQUENCE</scope>
</reference>
<feature type="signal peptide" evidence="1">
    <location>
        <begin position="1"/>
        <end position="17"/>
    </location>
</feature>
<dbReference type="EMBL" id="CAJOBC010041779">
    <property type="protein sequence ID" value="CAF4145973.1"/>
    <property type="molecule type" value="Genomic_DNA"/>
</dbReference>
<feature type="domain" description="Polysaccharide lyase 14" evidence="2">
    <location>
        <begin position="85"/>
        <end position="250"/>
    </location>
</feature>
<gene>
    <name evidence="4" type="ORF">GPM918_LOCUS28934</name>
    <name evidence="3" type="ORF">OVA965_LOCUS16815</name>
    <name evidence="6" type="ORF">SRO942_LOCUS29470</name>
    <name evidence="5" type="ORF">TMI583_LOCUS16824</name>
</gene>
<sequence>MRVLLLLVFLSDYTVDGLYQKSLNWNNHPNGEYKDSTAKSDFGNIRGWKNNRAYISGGSPRITLEKNALSGACGMIANMDLPSGTAYELDFDLKFHSQFDWSRGGKVGFGFGLGNGNTGCNPATDGNGGSLRIMWYNDNSNRVYLKPYVYYKDMPTNCGDDFGVSYPSSGSLRKGAWYKIHLYVKSNTGSDKNGHVQVKINGAAVLDRAIRWTTNDSKRQINRLMFHSFRGGSQTYWQSTTDGYIYYDNLQIKQIA</sequence>
<evidence type="ECO:0000313" key="7">
    <source>
        <dbReference type="Proteomes" id="UP000663829"/>
    </source>
</evidence>
<dbReference type="Gene3D" id="2.60.120.200">
    <property type="match status" value="1"/>
</dbReference>
<accession>A0A815ECZ9</accession>
<dbReference type="Proteomes" id="UP000682733">
    <property type="component" value="Unassembled WGS sequence"/>
</dbReference>
<dbReference type="Proteomes" id="UP000663829">
    <property type="component" value="Unassembled WGS sequence"/>
</dbReference>